<dbReference type="InterPro" id="IPR014017">
    <property type="entry name" value="DNA_helicase_UvrD-like_C"/>
</dbReference>
<dbReference type="EC" id="3.1.-.-" evidence="14"/>
<feature type="domain" description="UvrD-like helicase ATP-binding" evidence="18">
    <location>
        <begin position="14"/>
        <end position="483"/>
    </location>
</feature>
<reference evidence="21" key="1">
    <citation type="submission" date="2016-06" db="EMBL/GenBank/DDBJ databases">
        <authorList>
            <person name="Nascimento L."/>
            <person name="Pereira R.V."/>
            <person name="Martins L.F."/>
            <person name="Quaggio R.B."/>
            <person name="Silva A.M."/>
            <person name="Setubal J.C."/>
        </authorList>
    </citation>
    <scope>NUCLEOTIDE SEQUENCE [LARGE SCALE GENOMIC DNA]</scope>
</reference>
<proteinExistence type="inferred from homology"/>
<dbReference type="PROSITE" id="PS51198">
    <property type="entry name" value="UVRD_HELICASE_ATP_BIND"/>
    <property type="match status" value="1"/>
</dbReference>
<dbReference type="FunFam" id="3.40.50.300:FF:001236">
    <property type="entry name" value="ATP-dependent helicase/nuclease subunit A"/>
    <property type="match status" value="1"/>
</dbReference>
<evidence type="ECO:0000256" key="12">
    <source>
        <dbReference type="ARBA" id="ARBA00034617"/>
    </source>
</evidence>
<keyword evidence="6 14" id="KW-0347">Helicase</keyword>
<dbReference type="Gene3D" id="1.10.10.160">
    <property type="match status" value="1"/>
</dbReference>
<evidence type="ECO:0000256" key="14">
    <source>
        <dbReference type="HAMAP-Rule" id="MF_01451"/>
    </source>
</evidence>
<dbReference type="GO" id="GO:0043138">
    <property type="term" value="F:3'-5' DNA helicase activity"/>
    <property type="evidence" value="ECO:0007669"/>
    <property type="project" value="UniProtKB-UniRule"/>
</dbReference>
<feature type="domain" description="UvrD-like helicase C-terminal" evidence="19">
    <location>
        <begin position="538"/>
        <end position="823"/>
    </location>
</feature>
<dbReference type="GO" id="GO:0008408">
    <property type="term" value="F:3'-5' exonuclease activity"/>
    <property type="evidence" value="ECO:0007669"/>
    <property type="project" value="UniProtKB-UniRule"/>
</dbReference>
<dbReference type="InterPro" id="IPR014152">
    <property type="entry name" value="AddA"/>
</dbReference>
<keyword evidence="2 14" id="KW-0540">Nuclease</keyword>
<dbReference type="SUPFAM" id="SSF52540">
    <property type="entry name" value="P-loop containing nucleoside triphosphate hydrolases"/>
    <property type="match status" value="1"/>
</dbReference>
<dbReference type="GO" id="GO:0033202">
    <property type="term" value="C:DNA helicase complex"/>
    <property type="evidence" value="ECO:0007669"/>
    <property type="project" value="TreeGrafter"/>
</dbReference>
<comment type="function">
    <text evidence="14">The heterodimer acts as both an ATP-dependent DNA helicase and an ATP-dependent, dual-direction single-stranded exonuclease. Recognizes the chi site generating a DNA molecule suitable for the initiation of homologous recombination. The AddA nuclease domain is required for chi fragment generation; this subunit has the helicase and 3' -&gt; 5' nuclease activities.</text>
</comment>
<feature type="coiled-coil region" evidence="16">
    <location>
        <begin position="296"/>
        <end position="323"/>
    </location>
</feature>
<comment type="subunit">
    <text evidence="14">Heterodimer of AddA and AddB/RexB.</text>
</comment>
<keyword evidence="3 14" id="KW-0547">Nucleotide-binding</keyword>
<dbReference type="InterPro" id="IPR013986">
    <property type="entry name" value="DExx_box_DNA_helicase_dom_sf"/>
</dbReference>
<evidence type="ECO:0000256" key="11">
    <source>
        <dbReference type="ARBA" id="ARBA00023235"/>
    </source>
</evidence>
<dbReference type="InterPro" id="IPR011604">
    <property type="entry name" value="PDDEXK-like_dom_sf"/>
</dbReference>
<keyword evidence="8 14" id="KW-0067">ATP-binding</keyword>
<evidence type="ECO:0000256" key="16">
    <source>
        <dbReference type="SAM" id="Coils"/>
    </source>
</evidence>
<accession>A0A1Y3PY25</accession>
<dbReference type="InterPro" id="IPR027417">
    <property type="entry name" value="P-loop_NTPase"/>
</dbReference>
<dbReference type="PANTHER" id="PTHR11070:SF48">
    <property type="entry name" value="ATP-DEPENDENT HELICASE_NUCLEASE SUBUNIT A"/>
    <property type="match status" value="1"/>
</dbReference>
<comment type="similarity">
    <text evidence="14">Belongs to the helicase family. AddA subfamily.</text>
</comment>
<dbReference type="GO" id="GO:0005524">
    <property type="term" value="F:ATP binding"/>
    <property type="evidence" value="ECO:0007669"/>
    <property type="project" value="UniProtKB-UniRule"/>
</dbReference>
<keyword evidence="9 14" id="KW-0238">DNA-binding</keyword>
<dbReference type="InterPro" id="IPR038726">
    <property type="entry name" value="PDDEXK_AddAB-type"/>
</dbReference>
<evidence type="ECO:0000256" key="6">
    <source>
        <dbReference type="ARBA" id="ARBA00022806"/>
    </source>
</evidence>
<comment type="caution">
    <text evidence="20">The sequence shown here is derived from an EMBL/GenBank/DDBJ whole genome shotgun (WGS) entry which is preliminary data.</text>
</comment>
<dbReference type="PROSITE" id="PS51217">
    <property type="entry name" value="UVRD_HELICASE_CTER"/>
    <property type="match status" value="1"/>
</dbReference>
<keyword evidence="11 14" id="KW-0413">Isomerase</keyword>
<evidence type="ECO:0000259" key="18">
    <source>
        <dbReference type="PROSITE" id="PS51198"/>
    </source>
</evidence>
<evidence type="ECO:0000256" key="8">
    <source>
        <dbReference type="ARBA" id="ARBA00022840"/>
    </source>
</evidence>
<protein>
    <recommendedName>
        <fullName evidence="14">ATP-dependent helicase/nuclease subunit A</fullName>
        <ecNumber evidence="14">3.1.-.-</ecNumber>
        <ecNumber evidence="14">5.6.2.4</ecNumber>
    </recommendedName>
    <alternativeName>
        <fullName evidence="14">ATP-dependent helicase/nuclease AddA</fullName>
    </alternativeName>
    <alternativeName>
        <fullName evidence="14">DNA 3'-5' helicase AddA</fullName>
    </alternativeName>
</protein>
<evidence type="ECO:0000256" key="9">
    <source>
        <dbReference type="ARBA" id="ARBA00023125"/>
    </source>
</evidence>
<dbReference type="InterPro" id="IPR000212">
    <property type="entry name" value="DNA_helicase_UvrD/REP"/>
</dbReference>
<dbReference type="SUPFAM" id="SSF52980">
    <property type="entry name" value="Restriction endonuclease-like"/>
    <property type="match status" value="1"/>
</dbReference>
<dbReference type="EMBL" id="LZRT01000021">
    <property type="protein sequence ID" value="OUM90118.1"/>
    <property type="molecule type" value="Genomic_DNA"/>
</dbReference>
<organism evidence="20 21">
    <name type="scientific">Bacillus thermozeamaize</name>
    <dbReference type="NCBI Taxonomy" id="230954"/>
    <lineage>
        <taxon>Bacteria</taxon>
        <taxon>Bacillati</taxon>
        <taxon>Bacillota</taxon>
        <taxon>Bacilli</taxon>
        <taxon>Bacillales</taxon>
        <taxon>Bacillaceae</taxon>
        <taxon>Bacillus</taxon>
    </lineage>
</organism>
<evidence type="ECO:0000259" key="19">
    <source>
        <dbReference type="PROSITE" id="PS51217"/>
    </source>
</evidence>
<dbReference type="Pfam" id="PF12705">
    <property type="entry name" value="PDDEXK_1"/>
    <property type="match status" value="1"/>
</dbReference>
<feature type="binding site" evidence="15">
    <location>
        <begin position="35"/>
        <end position="42"/>
    </location>
    <ligand>
        <name>ATP</name>
        <dbReference type="ChEBI" id="CHEBI:30616"/>
    </ligand>
</feature>
<dbReference type="CDD" id="cd17932">
    <property type="entry name" value="DEXQc_UvrD"/>
    <property type="match status" value="2"/>
</dbReference>
<dbReference type="GO" id="GO:0000724">
    <property type="term" value="P:double-strand break repair via homologous recombination"/>
    <property type="evidence" value="ECO:0007669"/>
    <property type="project" value="UniProtKB-UniRule"/>
</dbReference>
<feature type="region of interest" description="Disordered" evidence="17">
    <location>
        <begin position="532"/>
        <end position="572"/>
    </location>
</feature>
<evidence type="ECO:0000256" key="4">
    <source>
        <dbReference type="ARBA" id="ARBA00022763"/>
    </source>
</evidence>
<dbReference type="Gene3D" id="3.90.320.10">
    <property type="match status" value="1"/>
</dbReference>
<evidence type="ECO:0000313" key="20">
    <source>
        <dbReference type="EMBL" id="OUM90118.1"/>
    </source>
</evidence>
<dbReference type="GO" id="GO:0003690">
    <property type="term" value="F:double-stranded DNA binding"/>
    <property type="evidence" value="ECO:0007669"/>
    <property type="project" value="UniProtKB-UniRule"/>
</dbReference>
<dbReference type="PANTHER" id="PTHR11070">
    <property type="entry name" value="UVRD / RECB / PCRA DNA HELICASE FAMILY MEMBER"/>
    <property type="match status" value="1"/>
</dbReference>
<dbReference type="Pfam" id="PF00580">
    <property type="entry name" value="UvrD-helicase"/>
    <property type="match status" value="1"/>
</dbReference>
<evidence type="ECO:0000256" key="13">
    <source>
        <dbReference type="ARBA" id="ARBA00048988"/>
    </source>
</evidence>
<dbReference type="InterPro" id="IPR014016">
    <property type="entry name" value="UvrD-like_ATP-bd"/>
</dbReference>
<gene>
    <name evidence="14" type="primary">addA</name>
    <name evidence="20" type="ORF">BAA01_11275</name>
</gene>
<comment type="cofactor">
    <cofactor evidence="14">
        <name>Mg(2+)</name>
        <dbReference type="ChEBI" id="CHEBI:18420"/>
    </cofactor>
</comment>
<evidence type="ECO:0000256" key="17">
    <source>
        <dbReference type="SAM" id="MobiDB-lite"/>
    </source>
</evidence>
<dbReference type="NCBIfam" id="TIGR02785">
    <property type="entry name" value="addA_Gpos"/>
    <property type="match status" value="1"/>
</dbReference>
<dbReference type="Gene3D" id="6.10.250.2380">
    <property type="match status" value="1"/>
</dbReference>
<sequence length="1324" mass="149299">MGSAMMRWPKPPESHWTDEQWEAIAATGNNILVAAAAGSGKTAVLVERIIRKITDPNEPVDVDRLLIVTFTHAAAGEMRQRIGEALARELEKRPESRHLRRQLTLLNRAMIATLHSFCMSVVRKYYYRLDLDPNFRIADEVESELLQEEVLETLFEDEYSREDNAAFFDLVDRYGSDRSDVNVQRLVRRLYDFSRSHPSPDAWLDQMAARYEVPEGRALDELPWTAELIREVRRELDGCRRLLAQALDLSREPGGPSAYAGTLEEDLLQIDALLARQSWEELHAGFQALRFGTLPRVRQEEAREELKERVKQLRQQVKGRLQEMGELLFSRPPAALLRDLRELAPVMRTLVQLVQKFGQRYWEAKKAKGLLDFSDLEHLCLQVLTGEGSAPGQRVPSEAAQQYQEQFVEVLVDEYQDTNLVQEAILRLVTRGNNLFMVGDVKQSIYRFRLAEPGLFLEKYKSFTRTGEGGGLRIDLSRNFRSRSPVLAATNFVFRQLMDEQVGEVRYDEAAELKPGAVYPDAEGTEVELVVIDRGRQEKEEDAGGTESSHADRRMQSEGQAAPGMEEEEELETAQLEARWMARQIQALIQKPYLIYDKDRRAMRPVTYRDIVILLRSMPWAPVIMEELKAHGIPVYAELSGGYFEAVEVATMLSLLKVIDNPDQDIPLAAVLRSPIVGLREDELAAIRLQKPGGSFWEAVKAACRSLEDEGLREKVVRFCRQLERWRARARQGALSELIWQIYRETGYLDFVGGMPGGKQRQANLRALYDRARAYESTSFRGLFRFLRFVERMQERGDDLGVARALGEQEDVVRLMTIHKSKGLEFPVVFVGSLGKSFNLQDLGGNLLLHKDLGIGSRLIDPIRRLSIPTLPWLAIGKRLQLESAAEEMRILYVAMTRAREKLYLVGTVRDGQKAREKWSETLSEEGWLLLETARARARSFLDWLGPAIARHRQGTPLRSGEPADPAVANAAVAAVSNPEVVAVSHPEVAADPASWKVRVIPEEELKGRTSPEEQAAADLLQAVAEGAAVPVRSPFQQEVARRLSWDYPHLAATHARSKQTVSELKRRFQQAGEDEEALPLVQAPAASAMFRSELVQRPRFLQKNRQLTPAERGTATHLVMQHLPLSPDLDERKLREWLERMVQQELLTPEEAAAIPVEGILRLFATPVGQRLLAAPFVRREVPFSYALPAEEVHGMAKRTGAPQGMAGVGLQGVSGDERHVLSGRELQGTSAGGPQGMSGEVVLLQGVIDCLFRDERGLVLLDYKTDTIYGPFAGFEQAEPVLKERYALQLQLYARAVEAIWGMPVAEKVLYFFDGGHLLPVP</sequence>
<dbReference type="Pfam" id="PF13361">
    <property type="entry name" value="UvrD_C"/>
    <property type="match status" value="1"/>
</dbReference>
<dbReference type="Proteomes" id="UP000196475">
    <property type="component" value="Unassembled WGS sequence"/>
</dbReference>
<dbReference type="HAMAP" id="MF_01451">
    <property type="entry name" value="AddA"/>
    <property type="match status" value="1"/>
</dbReference>
<dbReference type="Gene3D" id="3.40.50.300">
    <property type="entry name" value="P-loop containing nucleotide triphosphate hydrolases"/>
    <property type="match status" value="4"/>
</dbReference>
<comment type="catalytic activity">
    <reaction evidence="12 14">
        <text>Couples ATP hydrolysis with the unwinding of duplex DNA by translocating in the 3'-5' direction.</text>
        <dbReference type="EC" id="5.6.2.4"/>
    </reaction>
</comment>
<evidence type="ECO:0000256" key="3">
    <source>
        <dbReference type="ARBA" id="ARBA00022741"/>
    </source>
</evidence>
<comment type="similarity">
    <text evidence="1">Belongs to the helicase family. UvrD subfamily.</text>
</comment>
<dbReference type="GO" id="GO:0005829">
    <property type="term" value="C:cytosol"/>
    <property type="evidence" value="ECO:0007669"/>
    <property type="project" value="TreeGrafter"/>
</dbReference>
<evidence type="ECO:0000256" key="5">
    <source>
        <dbReference type="ARBA" id="ARBA00022801"/>
    </source>
</evidence>
<dbReference type="EC" id="5.6.2.4" evidence="14"/>
<keyword evidence="7 14" id="KW-0269">Exonuclease</keyword>
<evidence type="ECO:0000256" key="7">
    <source>
        <dbReference type="ARBA" id="ARBA00022839"/>
    </source>
</evidence>
<keyword evidence="5 14" id="KW-0378">Hydrolase</keyword>
<evidence type="ECO:0000256" key="1">
    <source>
        <dbReference type="ARBA" id="ARBA00009922"/>
    </source>
</evidence>
<evidence type="ECO:0000256" key="15">
    <source>
        <dbReference type="PROSITE-ProRule" id="PRU00560"/>
    </source>
</evidence>
<keyword evidence="10 14" id="KW-0234">DNA repair</keyword>
<evidence type="ECO:0000313" key="21">
    <source>
        <dbReference type="Proteomes" id="UP000196475"/>
    </source>
</evidence>
<comment type="catalytic activity">
    <reaction evidence="13 14">
        <text>ATP + H2O = ADP + phosphate + H(+)</text>
        <dbReference type="Rhea" id="RHEA:13065"/>
        <dbReference type="ChEBI" id="CHEBI:15377"/>
        <dbReference type="ChEBI" id="CHEBI:15378"/>
        <dbReference type="ChEBI" id="CHEBI:30616"/>
        <dbReference type="ChEBI" id="CHEBI:43474"/>
        <dbReference type="ChEBI" id="CHEBI:456216"/>
        <dbReference type="EC" id="5.6.2.4"/>
    </reaction>
</comment>
<keyword evidence="16" id="KW-0175">Coiled coil</keyword>
<evidence type="ECO:0000256" key="10">
    <source>
        <dbReference type="ARBA" id="ARBA00023204"/>
    </source>
</evidence>
<name>A0A1Y3PY25_9BACI</name>
<evidence type="ECO:0000256" key="2">
    <source>
        <dbReference type="ARBA" id="ARBA00022722"/>
    </source>
</evidence>
<dbReference type="GO" id="GO:0016887">
    <property type="term" value="F:ATP hydrolysis activity"/>
    <property type="evidence" value="ECO:0007669"/>
    <property type="project" value="RHEA"/>
</dbReference>
<keyword evidence="4 14" id="KW-0227">DNA damage</keyword>
<dbReference type="InterPro" id="IPR011335">
    <property type="entry name" value="Restrct_endonuc-II-like"/>
</dbReference>